<proteinExistence type="predicted"/>
<organism evidence="3 4">
    <name type="scientific">Streptomyces cynarae</name>
    <dbReference type="NCBI Taxonomy" id="2981134"/>
    <lineage>
        <taxon>Bacteria</taxon>
        <taxon>Bacillati</taxon>
        <taxon>Actinomycetota</taxon>
        <taxon>Actinomycetes</taxon>
        <taxon>Kitasatosporales</taxon>
        <taxon>Streptomycetaceae</taxon>
        <taxon>Streptomyces</taxon>
    </lineage>
</organism>
<reference evidence="3" key="1">
    <citation type="submission" date="2022-10" db="EMBL/GenBank/DDBJ databases">
        <authorList>
            <person name="Mo P."/>
        </authorList>
    </citation>
    <scope>NUCLEOTIDE SEQUENCE</scope>
    <source>
        <strain evidence="3">HUAS 13-4</strain>
    </source>
</reference>
<name>A0ABY6EAR0_9ACTN</name>
<dbReference type="PANTHER" id="PTHR39335">
    <property type="entry name" value="BLL4220 PROTEIN"/>
    <property type="match status" value="1"/>
</dbReference>
<evidence type="ECO:0000313" key="4">
    <source>
        <dbReference type="Proteomes" id="UP001061298"/>
    </source>
</evidence>
<feature type="compositionally biased region" description="Pro residues" evidence="1">
    <location>
        <begin position="182"/>
        <end position="192"/>
    </location>
</feature>
<dbReference type="InterPro" id="IPR005297">
    <property type="entry name" value="Lipoprotein_repeat"/>
</dbReference>
<protein>
    <recommendedName>
        <fullName evidence="5">Lipoprotein</fullName>
    </recommendedName>
</protein>
<evidence type="ECO:0000313" key="3">
    <source>
        <dbReference type="EMBL" id="UXY23785.1"/>
    </source>
</evidence>
<feature type="signal peptide" evidence="2">
    <location>
        <begin position="1"/>
        <end position="19"/>
    </location>
</feature>
<keyword evidence="4" id="KW-1185">Reference proteome</keyword>
<feature type="compositionally biased region" description="Low complexity" evidence="1">
    <location>
        <begin position="146"/>
        <end position="162"/>
    </location>
</feature>
<evidence type="ECO:0000256" key="1">
    <source>
        <dbReference type="SAM" id="MobiDB-lite"/>
    </source>
</evidence>
<dbReference type="PANTHER" id="PTHR39335:SF1">
    <property type="entry name" value="BLL4220 PROTEIN"/>
    <property type="match status" value="1"/>
</dbReference>
<dbReference type="EMBL" id="CP106793">
    <property type="protein sequence ID" value="UXY23785.1"/>
    <property type="molecule type" value="Genomic_DNA"/>
</dbReference>
<accession>A0ABY6EAR0</accession>
<sequence length="192" mass="19881">MRRRITPLLVALAAACCTAAAPAPQQHTAAPAPPPLTVMVGDTDTLGRILTDSEGRTLYRYDLEHDGTVVCVASCTATRKPLLTRLGTELRLPPGIAGTLGTVSRPDGGDQVTYNGSPLYLFTGDAKPSDTNGVTLDWHVLQPRDAPTARAAQTAGAARAGSRAGGDPGKASPRSRSVRARPPSPPASVPRA</sequence>
<dbReference type="Pfam" id="PF03640">
    <property type="entry name" value="Lipoprotein_15"/>
    <property type="match status" value="1"/>
</dbReference>
<dbReference type="PROSITE" id="PS51257">
    <property type="entry name" value="PROKAR_LIPOPROTEIN"/>
    <property type="match status" value="1"/>
</dbReference>
<evidence type="ECO:0008006" key="5">
    <source>
        <dbReference type="Google" id="ProtNLM"/>
    </source>
</evidence>
<dbReference type="Proteomes" id="UP001061298">
    <property type="component" value="Chromosome"/>
</dbReference>
<dbReference type="RefSeq" id="WP_263233990.1">
    <property type="nucleotide sequence ID" value="NZ_CP106793.1"/>
</dbReference>
<keyword evidence="2" id="KW-0732">Signal</keyword>
<evidence type="ECO:0000256" key="2">
    <source>
        <dbReference type="SAM" id="SignalP"/>
    </source>
</evidence>
<feature type="chain" id="PRO_5047548407" description="Lipoprotein" evidence="2">
    <location>
        <begin position="20"/>
        <end position="192"/>
    </location>
</feature>
<gene>
    <name evidence="3" type="ORF">N8I84_37655</name>
</gene>
<feature type="region of interest" description="Disordered" evidence="1">
    <location>
        <begin position="146"/>
        <end position="192"/>
    </location>
</feature>